<dbReference type="GO" id="GO:0005829">
    <property type="term" value="C:cytosol"/>
    <property type="evidence" value="ECO:0007669"/>
    <property type="project" value="TreeGrafter"/>
</dbReference>
<evidence type="ECO:0000256" key="1">
    <source>
        <dbReference type="ARBA" id="ARBA00001968"/>
    </source>
</evidence>
<dbReference type="Proteomes" id="UP000250140">
    <property type="component" value="Unassembled WGS sequence"/>
</dbReference>
<keyword evidence="7" id="KW-0479">Metal-binding</keyword>
<keyword evidence="7" id="KW-0694">RNA-binding</keyword>
<keyword evidence="7" id="KW-0378">Hydrolase</keyword>
<name>A0A8E2F2J5_9PEZI</name>
<comment type="catalytic activity">
    <reaction evidence="6">
        <text>a 5'-end NAD(+)-phospho-ribonucleoside in mRNA + H2O = a 5'-end phospho-ribonucleoside in mRNA + NAD(+) + H(+)</text>
        <dbReference type="Rhea" id="RHEA:60880"/>
        <dbReference type="Rhea" id="RHEA-COMP:15692"/>
        <dbReference type="Rhea" id="RHEA-COMP:15698"/>
        <dbReference type="ChEBI" id="CHEBI:15377"/>
        <dbReference type="ChEBI" id="CHEBI:15378"/>
        <dbReference type="ChEBI" id="CHEBI:57540"/>
        <dbReference type="ChEBI" id="CHEBI:138282"/>
        <dbReference type="ChEBI" id="CHEBI:144029"/>
    </reaction>
    <physiologicalReaction direction="left-to-right" evidence="6">
        <dbReference type="Rhea" id="RHEA:60881"/>
    </physiologicalReaction>
</comment>
<comment type="catalytic activity">
    <reaction evidence="4">
        <text>a 5'-end triphospho-ribonucleoside in mRNA + H2O = a 5'-end phospho-ribonucleoside in mRNA + diphosphate + H(+)</text>
        <dbReference type="Rhea" id="RHEA:78683"/>
        <dbReference type="Rhea" id="RHEA-COMP:15692"/>
        <dbReference type="Rhea" id="RHEA-COMP:17164"/>
        <dbReference type="ChEBI" id="CHEBI:15377"/>
        <dbReference type="ChEBI" id="CHEBI:15378"/>
        <dbReference type="ChEBI" id="CHEBI:33019"/>
        <dbReference type="ChEBI" id="CHEBI:138282"/>
        <dbReference type="ChEBI" id="CHEBI:167618"/>
    </reaction>
    <physiologicalReaction direction="left-to-right" evidence="4">
        <dbReference type="Rhea" id="RHEA:78684"/>
    </physiologicalReaction>
</comment>
<comment type="catalytic activity">
    <reaction evidence="3">
        <text>a 5'-end (N(7)-methyl 5'-triphosphoguanosine)-ribonucleoside-ribonucleotide in mRNA + H2O = a (N(7)-methyl 5'-triphosphoguanosine)-nucleoside + a 5'-end phospho-ribonucleoside in mRNA + H(+)</text>
        <dbReference type="Rhea" id="RHEA:66928"/>
        <dbReference type="Rhea" id="RHEA-COMP:15692"/>
        <dbReference type="Rhea" id="RHEA-COMP:17313"/>
        <dbReference type="ChEBI" id="CHEBI:15377"/>
        <dbReference type="ChEBI" id="CHEBI:15378"/>
        <dbReference type="ChEBI" id="CHEBI:138282"/>
        <dbReference type="ChEBI" id="CHEBI:172876"/>
        <dbReference type="ChEBI" id="CHEBI:172877"/>
    </reaction>
    <physiologicalReaction direction="left-to-right" evidence="3">
        <dbReference type="Rhea" id="RHEA:66929"/>
    </physiologicalReaction>
</comment>
<feature type="domain" description="RAI1-like" evidence="8">
    <location>
        <begin position="20"/>
        <end position="358"/>
    </location>
</feature>
<dbReference type="GO" id="GO:0003723">
    <property type="term" value="F:RNA binding"/>
    <property type="evidence" value="ECO:0007669"/>
    <property type="project" value="UniProtKB-KW"/>
</dbReference>
<dbReference type="GO" id="GO:0110155">
    <property type="term" value="P:NAD-cap decapping"/>
    <property type="evidence" value="ECO:0007669"/>
    <property type="project" value="TreeGrafter"/>
</dbReference>
<dbReference type="PANTHER" id="PTHR12395:SF9">
    <property type="entry name" value="DECAPPING AND EXORIBONUCLEASE PROTEIN"/>
    <property type="match status" value="1"/>
</dbReference>
<dbReference type="GO" id="GO:0005634">
    <property type="term" value="C:nucleus"/>
    <property type="evidence" value="ECO:0007669"/>
    <property type="project" value="UniProtKB-SubCell"/>
</dbReference>
<evidence type="ECO:0000256" key="6">
    <source>
        <dbReference type="ARBA" id="ARBA00048124"/>
    </source>
</evidence>
<evidence type="ECO:0000313" key="10">
    <source>
        <dbReference type="Proteomes" id="UP000250140"/>
    </source>
</evidence>
<organism evidence="9 10">
    <name type="scientific">Glonium stellatum</name>
    <dbReference type="NCBI Taxonomy" id="574774"/>
    <lineage>
        <taxon>Eukaryota</taxon>
        <taxon>Fungi</taxon>
        <taxon>Dikarya</taxon>
        <taxon>Ascomycota</taxon>
        <taxon>Pezizomycotina</taxon>
        <taxon>Dothideomycetes</taxon>
        <taxon>Pleosporomycetidae</taxon>
        <taxon>Gloniales</taxon>
        <taxon>Gloniaceae</taxon>
        <taxon>Glonium</taxon>
    </lineage>
</organism>
<dbReference type="InterPro" id="IPR013961">
    <property type="entry name" value="RAI1"/>
</dbReference>
<evidence type="ECO:0000256" key="4">
    <source>
        <dbReference type="ARBA" id="ARBA00044692"/>
    </source>
</evidence>
<accession>A0A8E2F2J5</accession>
<keyword evidence="10" id="KW-1185">Reference proteome</keyword>
<evidence type="ECO:0000313" key="9">
    <source>
        <dbReference type="EMBL" id="OCL09113.1"/>
    </source>
</evidence>
<dbReference type="PANTHER" id="PTHR12395">
    <property type="entry name" value="DOM-3 RELATED"/>
    <property type="match status" value="1"/>
</dbReference>
<keyword evidence="7" id="KW-0547">Nucleotide-binding</keyword>
<dbReference type="EMBL" id="KV749508">
    <property type="protein sequence ID" value="OCL09113.1"/>
    <property type="molecule type" value="Genomic_DNA"/>
</dbReference>
<reference evidence="9 10" key="1">
    <citation type="journal article" date="2016" name="Nat. Commun.">
        <title>Ectomycorrhizal ecology is imprinted in the genome of the dominant symbiotic fungus Cenococcum geophilum.</title>
        <authorList>
            <consortium name="DOE Joint Genome Institute"/>
            <person name="Peter M."/>
            <person name="Kohler A."/>
            <person name="Ohm R.A."/>
            <person name="Kuo A."/>
            <person name="Krutzmann J."/>
            <person name="Morin E."/>
            <person name="Arend M."/>
            <person name="Barry K.W."/>
            <person name="Binder M."/>
            <person name="Choi C."/>
            <person name="Clum A."/>
            <person name="Copeland A."/>
            <person name="Grisel N."/>
            <person name="Haridas S."/>
            <person name="Kipfer T."/>
            <person name="LaButti K."/>
            <person name="Lindquist E."/>
            <person name="Lipzen A."/>
            <person name="Maire R."/>
            <person name="Meier B."/>
            <person name="Mihaltcheva S."/>
            <person name="Molinier V."/>
            <person name="Murat C."/>
            <person name="Poggeler S."/>
            <person name="Quandt C.A."/>
            <person name="Sperisen C."/>
            <person name="Tritt A."/>
            <person name="Tisserant E."/>
            <person name="Crous P.W."/>
            <person name="Henrissat B."/>
            <person name="Nehls U."/>
            <person name="Egli S."/>
            <person name="Spatafora J.W."/>
            <person name="Grigoriev I.V."/>
            <person name="Martin F.M."/>
        </authorList>
    </citation>
    <scope>NUCLEOTIDE SEQUENCE [LARGE SCALE GENOMIC DNA]</scope>
    <source>
        <strain evidence="9 10">CBS 207.34</strain>
    </source>
</reference>
<dbReference type="GO" id="GO:0004518">
    <property type="term" value="F:nuclease activity"/>
    <property type="evidence" value="ECO:0007669"/>
    <property type="project" value="UniProtKB-KW"/>
</dbReference>
<evidence type="ECO:0000256" key="2">
    <source>
        <dbReference type="ARBA" id="ARBA00006562"/>
    </source>
</evidence>
<evidence type="ECO:0000256" key="3">
    <source>
        <dbReference type="ARBA" id="ARBA00044676"/>
    </source>
</evidence>
<dbReference type="EC" id="3.6.1.-" evidence="7"/>
<gene>
    <name evidence="9" type="ORF">AOQ84DRAFT_431440</name>
</gene>
<dbReference type="OrthoDB" id="5853397at2759"/>
<protein>
    <recommendedName>
        <fullName evidence="7">Decapping nuclease</fullName>
        <ecNumber evidence="7">3.6.1.-</ecNumber>
    </recommendedName>
</protein>
<dbReference type="AlphaFoldDB" id="A0A8E2F2J5"/>
<dbReference type="GO" id="GO:0046872">
    <property type="term" value="F:metal ion binding"/>
    <property type="evidence" value="ECO:0007669"/>
    <property type="project" value="UniProtKB-KW"/>
</dbReference>
<comment type="similarity">
    <text evidence="2 7">Belongs to the DXO/Dom3Z family.</text>
</comment>
<evidence type="ECO:0000256" key="7">
    <source>
        <dbReference type="RuleBase" id="RU367113"/>
    </source>
</evidence>
<dbReference type="GO" id="GO:0034353">
    <property type="term" value="F:mRNA 5'-diphosphatase activity"/>
    <property type="evidence" value="ECO:0007669"/>
    <property type="project" value="TreeGrafter"/>
</dbReference>
<dbReference type="InterPro" id="IPR039039">
    <property type="entry name" value="RAI1-like_fam"/>
</dbReference>
<keyword evidence="7" id="KW-0540">Nuclease</keyword>
<sequence>MSSFDIQPLDRFASRNSAIKRPKEIAYFSYDDQHQFRLDDSSLRYYYPPCLGVSLSAGFDTFKKLDDSADDHLEGLLKTIMEMEKRDGKRCEADFVTWRGMMTKIMTAPYDHFNKFEMNATYFQGTIFIEENHDAKLADREKQHRQRPRPGAISQDMMSYWGYKFETLCLIPDQWDAVSRDYIENREHEIVNNHAQYCSIVRTGFGNASLVIGGEVDAVWDCKPEDKELPINWVELKTAEEIQSDGDKLKFERKLLKFWAQSFLLGVPKIIVGFRTKDGILRRIEELSTQKLPGNVKRLGKGSWDGNVCINFTASFLDFLKATITKDGVWRISRREKSPVIEVFKVHEGHGQILTPEFLEWRQQQLAREVAGML</sequence>
<evidence type="ECO:0000256" key="5">
    <source>
        <dbReference type="ARBA" id="ARBA00046211"/>
    </source>
</evidence>
<comment type="function">
    <text evidence="5">Decapping enzyme for NAD-capped RNAs: specifically hydrolyzes the nicotinamide adenine dinucleotide (NAD) cap from a subset of RNAs by removing the entire NAD moiety from the 5'-end of an NAD-capped RNA. The NAD-cap is present at the 5'-end of some RNAs and snoRNAs. In contrast to the canonical 5'-end N7 methylguanosine (m7G) cap, the NAD cap promotes mRNA decay. Also acts as a non-canonical decapping enzyme that removes the entire cap structure of m7G capped or incompletely capped RNAs. Has decapping activity toward incomplete 5'-end m7G cap mRNAs such as unmethylated 5'-end-capped RNA (cap0), while it has no activity toward 2'-O-ribose methylated m7G cap (cap1). Also possesses RNA 5'-pyrophosphohydrolase activity by hydrolyzing the 5'-end triphosphate to release pyrophosphates. Stimulates exoribonuclease activity of Rat1, allowing it to degrade RNAs with stable secondary structure more effectively.</text>
</comment>
<dbReference type="Pfam" id="PF08652">
    <property type="entry name" value="RAI1"/>
    <property type="match status" value="1"/>
</dbReference>
<comment type="subcellular location">
    <subcellularLocation>
        <location evidence="7">Nucleus</location>
    </subcellularLocation>
</comment>
<proteinExistence type="inferred from homology"/>
<dbReference type="GO" id="GO:0000956">
    <property type="term" value="P:nuclear-transcribed mRNA catabolic process"/>
    <property type="evidence" value="ECO:0007669"/>
    <property type="project" value="TreeGrafter"/>
</dbReference>
<dbReference type="GO" id="GO:0000166">
    <property type="term" value="F:nucleotide binding"/>
    <property type="evidence" value="ECO:0007669"/>
    <property type="project" value="UniProtKB-KW"/>
</dbReference>
<keyword evidence="7" id="KW-0539">Nucleus</keyword>
<comment type="cofactor">
    <cofactor evidence="1 7">
        <name>a divalent metal cation</name>
        <dbReference type="ChEBI" id="CHEBI:60240"/>
    </cofactor>
</comment>
<evidence type="ECO:0000259" key="8">
    <source>
        <dbReference type="Pfam" id="PF08652"/>
    </source>
</evidence>